<keyword evidence="2" id="KW-1185">Reference proteome</keyword>
<gene>
    <name evidence="1" type="ORF">SAMN00808754_1412</name>
</gene>
<dbReference type="OrthoDB" id="2082145at2"/>
<dbReference type="Proteomes" id="UP000192569">
    <property type="component" value="Chromosome I"/>
</dbReference>
<name>A0A1W1VS98_9FIRM</name>
<dbReference type="InterPro" id="IPR046687">
    <property type="entry name" value="DUF6557"/>
</dbReference>
<evidence type="ECO:0000313" key="2">
    <source>
        <dbReference type="Proteomes" id="UP000192569"/>
    </source>
</evidence>
<dbReference type="AlphaFoldDB" id="A0A1W1VS98"/>
<dbReference type="EMBL" id="LT838272">
    <property type="protein sequence ID" value="SMB96153.1"/>
    <property type="molecule type" value="Genomic_DNA"/>
</dbReference>
<reference evidence="1 2" key="1">
    <citation type="submission" date="2017-04" db="EMBL/GenBank/DDBJ databases">
        <authorList>
            <person name="Afonso C.L."/>
            <person name="Miller P.J."/>
            <person name="Scott M.A."/>
            <person name="Spackman E."/>
            <person name="Goraichik I."/>
            <person name="Dimitrov K.M."/>
            <person name="Suarez D.L."/>
            <person name="Swayne D.E."/>
        </authorList>
    </citation>
    <scope>NUCLEOTIDE SEQUENCE [LARGE SCALE GENOMIC DNA]</scope>
    <source>
        <strain evidence="1 2">ToBE</strain>
    </source>
</reference>
<dbReference type="STRING" id="698762.SAMN00808754_1412"/>
<organism evidence="1 2">
    <name type="scientific">Thermanaeromonas toyohensis ToBE</name>
    <dbReference type="NCBI Taxonomy" id="698762"/>
    <lineage>
        <taxon>Bacteria</taxon>
        <taxon>Bacillati</taxon>
        <taxon>Bacillota</taxon>
        <taxon>Clostridia</taxon>
        <taxon>Neomoorellales</taxon>
        <taxon>Neomoorellaceae</taxon>
        <taxon>Thermanaeromonas</taxon>
    </lineage>
</organism>
<protein>
    <submittedName>
        <fullName evidence="1">Uncharacterized protein</fullName>
    </submittedName>
</protein>
<proteinExistence type="predicted"/>
<dbReference type="Pfam" id="PF20194">
    <property type="entry name" value="DUF6557"/>
    <property type="match status" value="1"/>
</dbReference>
<accession>A0A1W1VS98</accession>
<evidence type="ECO:0000313" key="1">
    <source>
        <dbReference type="EMBL" id="SMB96153.1"/>
    </source>
</evidence>
<dbReference type="RefSeq" id="WP_084665029.1">
    <property type="nucleotide sequence ID" value="NZ_LT838272.1"/>
</dbReference>
<sequence length="162" mass="19120">MLTVQDLFNRVSWSDVATQLVKLYPDQEENLPGYEKVFQQVRSCVPLPNDDGTVVHVELREEDDGERWYDVYGRKPRDDQGYALELCLFREWAGFYVDPELIERMPLPEIAAHVLWEMTFCGYSEEEILAHRREIEERMREYQEHPERAVPLSEVLGTLGQE</sequence>